<evidence type="ECO:0000259" key="2">
    <source>
        <dbReference type="SMART" id="SM00899"/>
    </source>
</evidence>
<keyword evidence="4" id="KW-1185">Reference proteome</keyword>
<evidence type="ECO:0000313" key="4">
    <source>
        <dbReference type="Proteomes" id="UP000236220"/>
    </source>
</evidence>
<evidence type="ECO:0000313" key="3">
    <source>
        <dbReference type="EMBL" id="PNS08334.1"/>
    </source>
</evidence>
<keyword evidence="1" id="KW-0408">Iron</keyword>
<dbReference type="GO" id="GO:0046914">
    <property type="term" value="F:transition metal ion binding"/>
    <property type="evidence" value="ECO:0007669"/>
    <property type="project" value="InterPro"/>
</dbReference>
<protein>
    <submittedName>
        <fullName evidence="3">Fe2+ transport system protein A</fullName>
    </submittedName>
</protein>
<evidence type="ECO:0000256" key="1">
    <source>
        <dbReference type="ARBA" id="ARBA00023004"/>
    </source>
</evidence>
<dbReference type="Gene3D" id="2.30.30.90">
    <property type="match status" value="1"/>
</dbReference>
<accession>A0A2K1PZW9</accession>
<comment type="caution">
    <text evidence="3">The sequence shown here is derived from an EMBL/GenBank/DDBJ whole genome shotgun (WGS) entry which is preliminary data.</text>
</comment>
<feature type="domain" description="Ferrous iron transporter FeoA-like" evidence="2">
    <location>
        <begin position="1"/>
        <end position="80"/>
    </location>
</feature>
<dbReference type="InterPro" id="IPR007167">
    <property type="entry name" value="Fe-transptr_FeoA-like"/>
</dbReference>
<name>A0A2K1PZW9_9GAMM</name>
<dbReference type="PANTHER" id="PTHR42954">
    <property type="entry name" value="FE(2+) TRANSPORT PROTEIN A"/>
    <property type="match status" value="1"/>
</dbReference>
<dbReference type="InterPro" id="IPR052713">
    <property type="entry name" value="FeoA"/>
</dbReference>
<dbReference type="SMART" id="SM00899">
    <property type="entry name" value="FeoA"/>
    <property type="match status" value="1"/>
</dbReference>
<dbReference type="Pfam" id="PF04023">
    <property type="entry name" value="FeoA"/>
    <property type="match status" value="1"/>
</dbReference>
<dbReference type="EMBL" id="NPZB01000002">
    <property type="protein sequence ID" value="PNS08334.1"/>
    <property type="molecule type" value="Genomic_DNA"/>
</dbReference>
<reference evidence="3 4" key="1">
    <citation type="submission" date="2017-08" db="EMBL/GenBank/DDBJ databases">
        <title>Lysobacter sylvestris genome.</title>
        <authorList>
            <person name="Zhang D.-C."/>
            <person name="Albuquerque L."/>
            <person name="Franca L."/>
            <person name="Froufe H.J.C."/>
            <person name="Barroso C."/>
            <person name="Egas C."/>
            <person name="Da Costa M."/>
            <person name="Margesin R."/>
        </authorList>
    </citation>
    <scope>NUCLEOTIDE SEQUENCE [LARGE SCALE GENOMIC DNA]</scope>
    <source>
        <strain evidence="3 4">AM20-91</strain>
    </source>
</reference>
<dbReference type="InterPro" id="IPR038157">
    <property type="entry name" value="FeoA_core_dom"/>
</dbReference>
<proteinExistence type="predicted"/>
<sequence>MKLVDLPRDVRARVVAVHDDGNDRSADVVARRLRELGFVSGEPVRVSGFGPLGRDPLLVRIGTSSFALRRSEAARIEVVPEIAP</sequence>
<dbReference type="Proteomes" id="UP000236220">
    <property type="component" value="Unassembled WGS sequence"/>
</dbReference>
<gene>
    <name evidence="3" type="ORF">Lysil_2510</name>
</gene>
<dbReference type="SUPFAM" id="SSF50037">
    <property type="entry name" value="C-terminal domain of transcriptional repressors"/>
    <property type="match status" value="1"/>
</dbReference>
<dbReference type="InterPro" id="IPR008988">
    <property type="entry name" value="Transcriptional_repressor_C"/>
</dbReference>
<dbReference type="RefSeq" id="WP_103076070.1">
    <property type="nucleotide sequence ID" value="NZ_NPZB01000002.1"/>
</dbReference>
<dbReference type="OrthoDB" id="559009at2"/>
<dbReference type="PANTHER" id="PTHR42954:SF2">
    <property type="entry name" value="FE(2+) TRANSPORT PROTEIN A"/>
    <property type="match status" value="1"/>
</dbReference>
<dbReference type="AlphaFoldDB" id="A0A2K1PZW9"/>
<organism evidence="3 4">
    <name type="scientific">Solilutibacter silvestris</name>
    <dbReference type="NCBI Taxonomy" id="1645665"/>
    <lineage>
        <taxon>Bacteria</taxon>
        <taxon>Pseudomonadati</taxon>
        <taxon>Pseudomonadota</taxon>
        <taxon>Gammaproteobacteria</taxon>
        <taxon>Lysobacterales</taxon>
        <taxon>Lysobacteraceae</taxon>
        <taxon>Solilutibacter</taxon>
    </lineage>
</organism>